<dbReference type="RefSeq" id="WP_036486285.1">
    <property type="nucleotide sequence ID" value="NZ_JMQM01000002.1"/>
</dbReference>
<protein>
    <recommendedName>
        <fullName evidence="3">DUF1178 family protein</fullName>
    </recommendedName>
</protein>
<name>A0A084U7P1_9HYPH</name>
<dbReference type="Proteomes" id="UP000053675">
    <property type="component" value="Unassembled WGS sequence"/>
</dbReference>
<dbReference type="Pfam" id="PF06676">
    <property type="entry name" value="DUF1178"/>
    <property type="match status" value="1"/>
</dbReference>
<reference evidence="1 2" key="1">
    <citation type="submission" date="2014-05" db="EMBL/GenBank/DDBJ databases">
        <title>Draft Genome Sequence of Nitratireductor basaltis Strain UMTGB225, A Marine Bacterium Isolated from Green Barrel Tunicate.</title>
        <authorList>
            <person name="Gan H.Y."/>
        </authorList>
    </citation>
    <scope>NUCLEOTIDE SEQUENCE [LARGE SCALE GENOMIC DNA]</scope>
    <source>
        <strain evidence="1 2">UMTGB225</strain>
    </source>
</reference>
<dbReference type="STRING" id="472175.EL18_03234"/>
<accession>A0A084U7P1</accession>
<dbReference type="eggNOG" id="COG5319">
    <property type="taxonomic scope" value="Bacteria"/>
</dbReference>
<dbReference type="EMBL" id="JMQM01000002">
    <property type="protein sequence ID" value="KFB08977.1"/>
    <property type="molecule type" value="Genomic_DNA"/>
</dbReference>
<comment type="caution">
    <text evidence="1">The sequence shown here is derived from an EMBL/GenBank/DDBJ whole genome shotgun (WGS) entry which is preliminary data.</text>
</comment>
<evidence type="ECO:0008006" key="3">
    <source>
        <dbReference type="Google" id="ProtNLM"/>
    </source>
</evidence>
<dbReference type="PATRIC" id="fig|472175.3.peg.3231"/>
<dbReference type="PIRSF" id="PIRSF032131">
    <property type="entry name" value="UCP032131"/>
    <property type="match status" value="1"/>
</dbReference>
<sequence>MIRFSLACDSGHAFEAWFRNGEDFEKQKDASLVSCPSCGSIEVNKALMAPSVSTGRKKEKIALAIGEQQKQALEQLKELSKKVRDNAEYVGDKFAEEARRIHFGETEKRGIYGEANLEEVKELAEDGVEIMPLPVFPDDQN</sequence>
<keyword evidence="2" id="KW-1185">Reference proteome</keyword>
<evidence type="ECO:0000313" key="1">
    <source>
        <dbReference type="EMBL" id="KFB08977.1"/>
    </source>
</evidence>
<dbReference type="InterPro" id="IPR009562">
    <property type="entry name" value="DUF1178"/>
</dbReference>
<proteinExistence type="predicted"/>
<evidence type="ECO:0000313" key="2">
    <source>
        <dbReference type="Proteomes" id="UP000053675"/>
    </source>
</evidence>
<organism evidence="1 2">
    <name type="scientific">Nitratireductor basaltis</name>
    <dbReference type="NCBI Taxonomy" id="472175"/>
    <lineage>
        <taxon>Bacteria</taxon>
        <taxon>Pseudomonadati</taxon>
        <taxon>Pseudomonadota</taxon>
        <taxon>Alphaproteobacteria</taxon>
        <taxon>Hyphomicrobiales</taxon>
        <taxon>Phyllobacteriaceae</taxon>
        <taxon>Nitratireductor</taxon>
    </lineage>
</organism>
<dbReference type="OrthoDB" id="9799894at2"/>
<gene>
    <name evidence="1" type="ORF">EL18_03234</name>
</gene>
<dbReference type="AlphaFoldDB" id="A0A084U7P1"/>